<dbReference type="PANTHER" id="PTHR30537">
    <property type="entry name" value="HTH-TYPE TRANSCRIPTIONAL REGULATOR"/>
    <property type="match status" value="1"/>
</dbReference>
<keyword evidence="4" id="KW-0804">Transcription</keyword>
<dbReference type="Proteomes" id="UP000214720">
    <property type="component" value="Unassembled WGS sequence"/>
</dbReference>
<keyword evidence="2" id="KW-0805">Transcription regulation</keyword>
<evidence type="ECO:0000313" key="7">
    <source>
        <dbReference type="EMBL" id="OXC77216.1"/>
    </source>
</evidence>
<dbReference type="InterPro" id="IPR058163">
    <property type="entry name" value="LysR-type_TF_proteobact-type"/>
</dbReference>
<dbReference type="PROSITE" id="PS50931">
    <property type="entry name" value="HTH_LYSR"/>
    <property type="match status" value="1"/>
</dbReference>
<dbReference type="eggNOG" id="COG0583">
    <property type="taxonomic scope" value="Bacteria"/>
</dbReference>
<dbReference type="PRINTS" id="PR00039">
    <property type="entry name" value="HTHLYSR"/>
</dbReference>
<keyword evidence="3" id="KW-0238">DNA-binding</keyword>
<proteinExistence type="inferred from homology"/>
<accession>A0A226X181</accession>
<comment type="similarity">
    <text evidence="1">Belongs to the LysR transcriptional regulatory family.</text>
</comment>
<evidence type="ECO:0000256" key="4">
    <source>
        <dbReference type="ARBA" id="ARBA00023163"/>
    </source>
</evidence>
<dbReference type="InterPro" id="IPR005119">
    <property type="entry name" value="LysR_subst-bd"/>
</dbReference>
<dbReference type="GO" id="GO:0006351">
    <property type="term" value="P:DNA-templated transcription"/>
    <property type="evidence" value="ECO:0007669"/>
    <property type="project" value="TreeGrafter"/>
</dbReference>
<dbReference type="OrthoDB" id="5526340at2"/>
<reference evidence="8" key="1">
    <citation type="submission" date="2017-01" db="EMBL/GenBank/DDBJ databases">
        <title>Genome Analysis of Deinococcus marmoris KOPRI26562.</title>
        <authorList>
            <person name="Kim J.H."/>
            <person name="Oh H.-M."/>
        </authorList>
    </citation>
    <scope>NUCLEOTIDE SEQUENCE [LARGE SCALE GENOMIC DNA]</scope>
    <source>
        <strain evidence="8">PAMC 26633</strain>
    </source>
</reference>
<dbReference type="Gene3D" id="1.10.10.10">
    <property type="entry name" value="Winged helix-like DNA-binding domain superfamily/Winged helix DNA-binding domain"/>
    <property type="match status" value="1"/>
</dbReference>
<protein>
    <submittedName>
        <fullName evidence="7">Glycine cleavage system transcriptional activator</fullName>
    </submittedName>
</protein>
<gene>
    <name evidence="7" type="ORF">BSU04_16930</name>
    <name evidence="6" type="ORF">BSU04_21760</name>
</gene>
<comment type="caution">
    <text evidence="7">The sequence shown here is derived from an EMBL/GenBank/DDBJ whole genome shotgun (WGS) entry which is preliminary data.</text>
</comment>
<dbReference type="GO" id="GO:0043565">
    <property type="term" value="F:sequence-specific DNA binding"/>
    <property type="evidence" value="ECO:0007669"/>
    <property type="project" value="TreeGrafter"/>
</dbReference>
<evidence type="ECO:0000256" key="1">
    <source>
        <dbReference type="ARBA" id="ARBA00009437"/>
    </source>
</evidence>
<dbReference type="AlphaFoldDB" id="A0A226X181"/>
<evidence type="ECO:0000256" key="2">
    <source>
        <dbReference type="ARBA" id="ARBA00023015"/>
    </source>
</evidence>
<dbReference type="EMBL" id="MTHB01000109">
    <property type="protein sequence ID" value="OXC77216.1"/>
    <property type="molecule type" value="Genomic_DNA"/>
</dbReference>
<organism evidence="7 8">
    <name type="scientific">Caballeronia sordidicola</name>
    <name type="common">Burkholderia sordidicola</name>
    <dbReference type="NCBI Taxonomy" id="196367"/>
    <lineage>
        <taxon>Bacteria</taxon>
        <taxon>Pseudomonadati</taxon>
        <taxon>Pseudomonadota</taxon>
        <taxon>Betaproteobacteria</taxon>
        <taxon>Burkholderiales</taxon>
        <taxon>Burkholderiaceae</taxon>
        <taxon>Caballeronia</taxon>
    </lineage>
</organism>
<dbReference type="EMBL" id="MTHB01000123">
    <property type="protein sequence ID" value="OXC76647.1"/>
    <property type="molecule type" value="Genomic_DNA"/>
</dbReference>
<dbReference type="Gene3D" id="3.40.190.10">
    <property type="entry name" value="Periplasmic binding protein-like II"/>
    <property type="match status" value="2"/>
</dbReference>
<sequence>MDTLRNFGSSMNSLVVFEVVAREKSITRAANELNVTQVAVSRMIVRLEKALGTQLFVRSRAGLVLTDDGLLLERGVTEGFGFIKRAVSDIKQRQQRTQTVTLSLSSAFIAYWLMPRYQRFQSAFPEISLRFHVISGVLQGSADEADLALRPADQRRKSQQSWTFTPEVIVPVCSPSYLESHGPLDDARDLPKHTLIELVPTTINWESFQERVGMVGTVSGDPLIFSDYALVLQTAMIGRGIALGWVSGVSYALRTGQLVPASRHVVTTGRQYELISGQRPARPEVERVKEWLVAEMEADLQEVARMYPVLAKPEPPRGLDQPVST</sequence>
<dbReference type="InterPro" id="IPR036390">
    <property type="entry name" value="WH_DNA-bd_sf"/>
</dbReference>
<evidence type="ECO:0000259" key="5">
    <source>
        <dbReference type="PROSITE" id="PS50931"/>
    </source>
</evidence>
<dbReference type="GO" id="GO:0003700">
    <property type="term" value="F:DNA-binding transcription factor activity"/>
    <property type="evidence" value="ECO:0007669"/>
    <property type="project" value="InterPro"/>
</dbReference>
<dbReference type="InterPro" id="IPR036388">
    <property type="entry name" value="WH-like_DNA-bd_sf"/>
</dbReference>
<feature type="domain" description="HTH lysR-type" evidence="5">
    <location>
        <begin position="11"/>
        <end position="66"/>
    </location>
</feature>
<reference evidence="7" key="2">
    <citation type="submission" date="2017-01" db="EMBL/GenBank/DDBJ databases">
        <authorList>
            <person name="Mah S.A."/>
            <person name="Swanson W.J."/>
            <person name="Moy G.W."/>
            <person name="Vacquier V.D."/>
        </authorList>
    </citation>
    <scope>NUCLEOTIDE SEQUENCE</scope>
    <source>
        <strain evidence="7">PAMC 26633</strain>
    </source>
</reference>
<name>A0A226X181_CABSO</name>
<evidence type="ECO:0000256" key="3">
    <source>
        <dbReference type="ARBA" id="ARBA00023125"/>
    </source>
</evidence>
<dbReference type="PANTHER" id="PTHR30537:SF74">
    <property type="entry name" value="HTH-TYPE TRANSCRIPTIONAL REGULATOR TRPI"/>
    <property type="match status" value="1"/>
</dbReference>
<dbReference type="SUPFAM" id="SSF46785">
    <property type="entry name" value="Winged helix' DNA-binding domain"/>
    <property type="match status" value="1"/>
</dbReference>
<evidence type="ECO:0000313" key="6">
    <source>
        <dbReference type="EMBL" id="OXC76647.1"/>
    </source>
</evidence>
<dbReference type="Pfam" id="PF03466">
    <property type="entry name" value="LysR_substrate"/>
    <property type="match status" value="1"/>
</dbReference>
<dbReference type="Pfam" id="PF00126">
    <property type="entry name" value="HTH_1"/>
    <property type="match status" value="1"/>
</dbReference>
<dbReference type="SUPFAM" id="SSF53850">
    <property type="entry name" value="Periplasmic binding protein-like II"/>
    <property type="match status" value="1"/>
</dbReference>
<dbReference type="InterPro" id="IPR000847">
    <property type="entry name" value="LysR_HTH_N"/>
</dbReference>
<evidence type="ECO:0000313" key="8">
    <source>
        <dbReference type="Proteomes" id="UP000214720"/>
    </source>
</evidence>